<dbReference type="GO" id="GO:0042938">
    <property type="term" value="P:dipeptide transport"/>
    <property type="evidence" value="ECO:0007669"/>
    <property type="project" value="TreeGrafter"/>
</dbReference>
<evidence type="ECO:0000313" key="6">
    <source>
        <dbReference type="EMBL" id="OYQ34887.1"/>
    </source>
</evidence>
<dbReference type="PIRSF" id="PIRSF002741">
    <property type="entry name" value="MppA"/>
    <property type="match status" value="1"/>
</dbReference>
<dbReference type="RefSeq" id="WP_094456170.1">
    <property type="nucleotide sequence ID" value="NZ_NOXU01000027.1"/>
</dbReference>
<dbReference type="InterPro" id="IPR000914">
    <property type="entry name" value="SBP_5_dom"/>
</dbReference>
<dbReference type="GO" id="GO:0043190">
    <property type="term" value="C:ATP-binding cassette (ABC) transporter complex"/>
    <property type="evidence" value="ECO:0007669"/>
    <property type="project" value="InterPro"/>
</dbReference>
<comment type="subcellular location">
    <subcellularLocation>
        <location evidence="1">Periplasm</location>
    </subcellularLocation>
</comment>
<evidence type="ECO:0000259" key="5">
    <source>
        <dbReference type="Pfam" id="PF00496"/>
    </source>
</evidence>
<dbReference type="InterPro" id="IPR039424">
    <property type="entry name" value="SBP_5"/>
</dbReference>
<sequence>MTFLRNLAALAALLPATAGVTEVRAQAAPLDNPSTLTIVANFSTGWVRNFNPYNETTRLYSAREFAYEPLIIFNTLHNGRPHYRLATGYDFSKDLLKLTFTLREGVQWSDGQPFTAQDVVFTYEMFKRFKALDTLDIWERLAAVEAPDAHTVVFTLKRVNANSLYELARIPVVPKHIWSKVADPVTFTNPDPVGTGPMTEVRRFTNQLYVQCRNPHYWDAGSLKVDCLSFPQIGNNEQLLAAARNGKLDWFGAFMPDIERTYVAANPVHHRYWFPPGGTVAVNINFDSPNAGNRAAFRNVNFRRAVSMAMDRRAIVDIAGYGYPIVNEYASGLGRLYQDWVNQDAERQFGQYAKYDKDGARALLADSGFRDVDGDGYVDNPDGKPIRFDILAPNGWTDWVNTTQLVVEGLNAIGINARVSTPEPASWAQKLIQGDYDMAINGYFTGETPHRSFDTGFHSRFSGKTRTAPTRFNNPELNAALDAFVATINPDEQRRAMDKVQMILAANTPYVPLFSNPIWYQYNTKRFKGWFNADNPVARPDVFDGTPERLLHLLALEPVNGGG</sequence>
<dbReference type="GO" id="GO:1904680">
    <property type="term" value="F:peptide transmembrane transporter activity"/>
    <property type="evidence" value="ECO:0007669"/>
    <property type="project" value="TreeGrafter"/>
</dbReference>
<dbReference type="CDD" id="cd08509">
    <property type="entry name" value="PBP2_TmCBP_oligosaccharides_like"/>
    <property type="match status" value="1"/>
</dbReference>
<gene>
    <name evidence="6" type="ORF">CHU95_09900</name>
</gene>
<feature type="domain" description="Solute-binding protein family 5" evidence="5">
    <location>
        <begin position="81"/>
        <end position="453"/>
    </location>
</feature>
<comment type="caution">
    <text evidence="6">The sequence shown here is derived from an EMBL/GenBank/DDBJ whole genome shotgun (WGS) entry which is preliminary data.</text>
</comment>
<keyword evidence="7" id="KW-1185">Reference proteome</keyword>
<dbReference type="Gene3D" id="3.90.76.10">
    <property type="entry name" value="Dipeptide-binding Protein, Domain 1"/>
    <property type="match status" value="1"/>
</dbReference>
<accession>A0A255Z066</accession>
<feature type="signal peptide" evidence="4">
    <location>
        <begin position="1"/>
        <end position="27"/>
    </location>
</feature>
<evidence type="ECO:0000256" key="4">
    <source>
        <dbReference type="SAM" id="SignalP"/>
    </source>
</evidence>
<evidence type="ECO:0000256" key="1">
    <source>
        <dbReference type="ARBA" id="ARBA00004418"/>
    </source>
</evidence>
<dbReference type="Gene3D" id="3.10.105.10">
    <property type="entry name" value="Dipeptide-binding Protein, Domain 3"/>
    <property type="match status" value="1"/>
</dbReference>
<dbReference type="GO" id="GO:0030288">
    <property type="term" value="C:outer membrane-bounded periplasmic space"/>
    <property type="evidence" value="ECO:0007669"/>
    <property type="project" value="TreeGrafter"/>
</dbReference>
<reference evidence="6 7" key="1">
    <citation type="submission" date="2017-07" db="EMBL/GenBank/DDBJ databases">
        <title>Niveispirillum cyanobacteriorum sp. nov., isolated from cyanobacterial aggregates in a eutrophic lake.</title>
        <authorList>
            <person name="Cai H."/>
        </authorList>
    </citation>
    <scope>NUCLEOTIDE SEQUENCE [LARGE SCALE GENOMIC DNA]</scope>
    <source>
        <strain evidence="7">TH1-14</strain>
    </source>
</reference>
<evidence type="ECO:0000256" key="3">
    <source>
        <dbReference type="ARBA" id="ARBA00022729"/>
    </source>
</evidence>
<dbReference type="Proteomes" id="UP000216998">
    <property type="component" value="Unassembled WGS sequence"/>
</dbReference>
<dbReference type="Gene3D" id="3.40.190.10">
    <property type="entry name" value="Periplasmic binding protein-like II"/>
    <property type="match status" value="1"/>
</dbReference>
<proteinExistence type="inferred from homology"/>
<name>A0A255Z066_9PROT</name>
<organism evidence="6 7">
    <name type="scientific">Niveispirillum lacus</name>
    <dbReference type="NCBI Taxonomy" id="1981099"/>
    <lineage>
        <taxon>Bacteria</taxon>
        <taxon>Pseudomonadati</taxon>
        <taxon>Pseudomonadota</taxon>
        <taxon>Alphaproteobacteria</taxon>
        <taxon>Rhodospirillales</taxon>
        <taxon>Azospirillaceae</taxon>
        <taxon>Niveispirillum</taxon>
    </lineage>
</organism>
<dbReference type="SUPFAM" id="SSF53850">
    <property type="entry name" value="Periplasmic binding protein-like II"/>
    <property type="match status" value="1"/>
</dbReference>
<dbReference type="InterPro" id="IPR030678">
    <property type="entry name" value="Peptide/Ni-bd"/>
</dbReference>
<protein>
    <submittedName>
        <fullName evidence="6">Peptide ABC transporter substrate-binding protein</fullName>
    </submittedName>
</protein>
<dbReference type="PANTHER" id="PTHR30290">
    <property type="entry name" value="PERIPLASMIC BINDING COMPONENT OF ABC TRANSPORTER"/>
    <property type="match status" value="1"/>
</dbReference>
<dbReference type="AlphaFoldDB" id="A0A255Z066"/>
<comment type="similarity">
    <text evidence="2">Belongs to the bacterial solute-binding protein 5 family.</text>
</comment>
<dbReference type="Pfam" id="PF00496">
    <property type="entry name" value="SBP_bac_5"/>
    <property type="match status" value="1"/>
</dbReference>
<dbReference type="PANTHER" id="PTHR30290:SF38">
    <property type="entry name" value="D,D-DIPEPTIDE-BINDING PERIPLASMIC PROTEIN DDPA-RELATED"/>
    <property type="match status" value="1"/>
</dbReference>
<evidence type="ECO:0000313" key="7">
    <source>
        <dbReference type="Proteomes" id="UP000216998"/>
    </source>
</evidence>
<keyword evidence="3 4" id="KW-0732">Signal</keyword>
<feature type="chain" id="PRO_5013236910" evidence="4">
    <location>
        <begin position="28"/>
        <end position="563"/>
    </location>
</feature>
<dbReference type="EMBL" id="NOXU01000027">
    <property type="protein sequence ID" value="OYQ34887.1"/>
    <property type="molecule type" value="Genomic_DNA"/>
</dbReference>
<evidence type="ECO:0000256" key="2">
    <source>
        <dbReference type="ARBA" id="ARBA00005695"/>
    </source>
</evidence>
<dbReference type="OrthoDB" id="9803988at2"/>